<comment type="caution">
    <text evidence="1">The sequence shown here is derived from an EMBL/GenBank/DDBJ whole genome shotgun (WGS) entry which is preliminary data.</text>
</comment>
<accession>A0A366HJ02</accession>
<sequence length="175" mass="19753">MTCIADAGMFTMFERTEAFLKEHPHVWDDSGFALEYGENPTGRLDIDAMRQFFGEGKHAQSRGGHMTYEVKVARATLLQISRTDGPGVLLDFLVEDLHNTSWRTVERSVLQELVGIYFSEMDSPVIFINHSVPSSGGYMIHKGPENSSVTNHSWDNFICMVDAKKVAYWVDVSDE</sequence>
<dbReference type="Proteomes" id="UP000253426">
    <property type="component" value="Unassembled WGS sequence"/>
</dbReference>
<keyword evidence="2" id="KW-1185">Reference proteome</keyword>
<evidence type="ECO:0000313" key="2">
    <source>
        <dbReference type="Proteomes" id="UP000253426"/>
    </source>
</evidence>
<protein>
    <submittedName>
        <fullName evidence="1">Uncharacterized protein</fullName>
    </submittedName>
</protein>
<dbReference type="EMBL" id="QNRR01000006">
    <property type="protein sequence ID" value="RBP42642.1"/>
    <property type="molecule type" value="Genomic_DNA"/>
</dbReference>
<dbReference type="AlphaFoldDB" id="A0A366HJ02"/>
<organism evidence="1 2">
    <name type="scientific">Roseimicrobium gellanilyticum</name>
    <dbReference type="NCBI Taxonomy" id="748857"/>
    <lineage>
        <taxon>Bacteria</taxon>
        <taxon>Pseudomonadati</taxon>
        <taxon>Verrucomicrobiota</taxon>
        <taxon>Verrucomicrobiia</taxon>
        <taxon>Verrucomicrobiales</taxon>
        <taxon>Verrucomicrobiaceae</taxon>
        <taxon>Roseimicrobium</taxon>
    </lineage>
</organism>
<reference evidence="1 2" key="1">
    <citation type="submission" date="2018-06" db="EMBL/GenBank/DDBJ databases">
        <title>Genomic Encyclopedia of Type Strains, Phase IV (KMG-IV): sequencing the most valuable type-strain genomes for metagenomic binning, comparative biology and taxonomic classification.</title>
        <authorList>
            <person name="Goeker M."/>
        </authorList>
    </citation>
    <scope>NUCLEOTIDE SEQUENCE [LARGE SCALE GENOMIC DNA]</scope>
    <source>
        <strain evidence="1 2">DSM 25532</strain>
    </source>
</reference>
<name>A0A366HJ02_9BACT</name>
<proteinExistence type="predicted"/>
<evidence type="ECO:0000313" key="1">
    <source>
        <dbReference type="EMBL" id="RBP42642.1"/>
    </source>
</evidence>
<gene>
    <name evidence="1" type="ORF">DES53_106351</name>
</gene>
<dbReference type="RefSeq" id="WP_113959758.1">
    <property type="nucleotide sequence ID" value="NZ_QNRR01000006.1"/>
</dbReference>